<comment type="caution">
    <text evidence="2">The sequence shown here is derived from an EMBL/GenBank/DDBJ whole genome shotgun (WGS) entry which is preliminary data.</text>
</comment>
<evidence type="ECO:0000313" key="2">
    <source>
        <dbReference type="EMBL" id="TXD32371.1"/>
    </source>
</evidence>
<name>A0A5C6WUT4_9DELT</name>
<gene>
    <name evidence="2" type="ORF">FRC96_17850</name>
</gene>
<sequence length="151" mass="15597">MNLPIRIETLLGPLFMAIFAIALSVPCLCASAQASMVSVQTTPGACSCSHGEGSDDSEDKGCCCGCDMAEEAPRAPVVADTSGMVASAELLPERLAAPLLVELPAPGMPAGIELAQASLHDPSPPWRSPPPGDERALSAAPTYLRVQTLRL</sequence>
<feature type="compositionally biased region" description="Pro residues" evidence="1">
    <location>
        <begin position="122"/>
        <end position="131"/>
    </location>
</feature>
<evidence type="ECO:0000256" key="1">
    <source>
        <dbReference type="SAM" id="MobiDB-lite"/>
    </source>
</evidence>
<protein>
    <submittedName>
        <fullName evidence="2">Uncharacterized protein</fullName>
    </submittedName>
</protein>
<proteinExistence type="predicted"/>
<feature type="region of interest" description="Disordered" evidence="1">
    <location>
        <begin position="118"/>
        <end position="137"/>
    </location>
</feature>
<dbReference type="EMBL" id="VOSL01000131">
    <property type="protein sequence ID" value="TXD32371.1"/>
    <property type="molecule type" value="Genomic_DNA"/>
</dbReference>
<dbReference type="OrthoDB" id="5516518at2"/>
<reference evidence="2 3" key="1">
    <citation type="submission" date="2019-08" db="EMBL/GenBank/DDBJ databases">
        <title>Bradymonadales sp. TMQ2.</title>
        <authorList>
            <person name="Liang Q."/>
        </authorList>
    </citation>
    <scope>NUCLEOTIDE SEQUENCE [LARGE SCALE GENOMIC DNA]</scope>
    <source>
        <strain evidence="2 3">TMQ2</strain>
    </source>
</reference>
<dbReference type="Proteomes" id="UP000321046">
    <property type="component" value="Unassembled WGS sequence"/>
</dbReference>
<dbReference type="AlphaFoldDB" id="A0A5C6WUT4"/>
<dbReference type="RefSeq" id="WP_146976479.1">
    <property type="nucleotide sequence ID" value="NZ_VOSL01000131.1"/>
</dbReference>
<accession>A0A5C6WUT4</accession>
<evidence type="ECO:0000313" key="3">
    <source>
        <dbReference type="Proteomes" id="UP000321046"/>
    </source>
</evidence>
<organism evidence="2 3">
    <name type="scientific">Lujinxingia vulgaris</name>
    <dbReference type="NCBI Taxonomy" id="2600176"/>
    <lineage>
        <taxon>Bacteria</taxon>
        <taxon>Deltaproteobacteria</taxon>
        <taxon>Bradymonadales</taxon>
        <taxon>Lujinxingiaceae</taxon>
        <taxon>Lujinxingia</taxon>
    </lineage>
</organism>